<keyword evidence="2" id="KW-1185">Reference proteome</keyword>
<dbReference type="AlphaFoldDB" id="A0A4V6A4X6"/>
<name>A0A4V6A4X6_STECR</name>
<proteinExistence type="predicted"/>
<dbReference type="Proteomes" id="UP000298663">
    <property type="component" value="Unassembled WGS sequence"/>
</dbReference>
<sequence length="94" mass="10654">MQNNILIDEKHGVIGFRIVKHKIVFLEVQSKGVLEKFQRCFESPHDTPGAFPAPALLRTAQEVNITRRPLLLSATDRPRTSKKRSFLPSAFSIL</sequence>
<accession>A0A4V6A4X6</accession>
<evidence type="ECO:0000313" key="2">
    <source>
        <dbReference type="Proteomes" id="UP000298663"/>
    </source>
</evidence>
<protein>
    <submittedName>
        <fullName evidence="1">Uncharacterized protein</fullName>
    </submittedName>
</protein>
<reference evidence="1 2" key="2">
    <citation type="journal article" date="2019" name="G3 (Bethesda)">
        <title>Hybrid Assembly of the Genome of the Entomopathogenic Nematode Steinernema carpocapsae Identifies the X-Chromosome.</title>
        <authorList>
            <person name="Serra L."/>
            <person name="Macchietto M."/>
            <person name="Macias-Munoz A."/>
            <person name="McGill C.J."/>
            <person name="Rodriguez I.M."/>
            <person name="Rodriguez B."/>
            <person name="Murad R."/>
            <person name="Mortazavi A."/>
        </authorList>
    </citation>
    <scope>NUCLEOTIDE SEQUENCE [LARGE SCALE GENOMIC DNA]</scope>
    <source>
        <strain evidence="1 2">ALL</strain>
    </source>
</reference>
<gene>
    <name evidence="1" type="ORF">L596_012853</name>
</gene>
<comment type="caution">
    <text evidence="1">The sequence shown here is derived from an EMBL/GenBank/DDBJ whole genome shotgun (WGS) entry which is preliminary data.</text>
</comment>
<reference evidence="1 2" key="1">
    <citation type="journal article" date="2015" name="Genome Biol.">
        <title>Comparative genomics of Steinernema reveals deeply conserved gene regulatory networks.</title>
        <authorList>
            <person name="Dillman A.R."/>
            <person name="Macchietto M."/>
            <person name="Porter C.F."/>
            <person name="Rogers A."/>
            <person name="Williams B."/>
            <person name="Antoshechkin I."/>
            <person name="Lee M.M."/>
            <person name="Goodwin Z."/>
            <person name="Lu X."/>
            <person name="Lewis E.E."/>
            <person name="Goodrich-Blair H."/>
            <person name="Stock S.P."/>
            <person name="Adams B.J."/>
            <person name="Sternberg P.W."/>
            <person name="Mortazavi A."/>
        </authorList>
    </citation>
    <scope>NUCLEOTIDE SEQUENCE [LARGE SCALE GENOMIC DNA]</scope>
    <source>
        <strain evidence="1 2">ALL</strain>
    </source>
</reference>
<dbReference type="EMBL" id="AZBU02000003">
    <property type="protein sequence ID" value="TKR88645.1"/>
    <property type="molecule type" value="Genomic_DNA"/>
</dbReference>
<organism evidence="1 2">
    <name type="scientific">Steinernema carpocapsae</name>
    <name type="common">Entomopathogenic nematode</name>
    <dbReference type="NCBI Taxonomy" id="34508"/>
    <lineage>
        <taxon>Eukaryota</taxon>
        <taxon>Metazoa</taxon>
        <taxon>Ecdysozoa</taxon>
        <taxon>Nematoda</taxon>
        <taxon>Chromadorea</taxon>
        <taxon>Rhabditida</taxon>
        <taxon>Tylenchina</taxon>
        <taxon>Panagrolaimomorpha</taxon>
        <taxon>Strongyloidoidea</taxon>
        <taxon>Steinernematidae</taxon>
        <taxon>Steinernema</taxon>
    </lineage>
</organism>
<evidence type="ECO:0000313" key="1">
    <source>
        <dbReference type="EMBL" id="TKR88645.1"/>
    </source>
</evidence>